<evidence type="ECO:0000313" key="3">
    <source>
        <dbReference type="Proteomes" id="UP001139150"/>
    </source>
</evidence>
<dbReference type="SUPFAM" id="SSF82199">
    <property type="entry name" value="SET domain"/>
    <property type="match status" value="1"/>
</dbReference>
<evidence type="ECO:0000259" key="1">
    <source>
        <dbReference type="PROSITE" id="PS50280"/>
    </source>
</evidence>
<comment type="caution">
    <text evidence="2">The sequence shown here is derived from an EMBL/GenBank/DDBJ whole genome shotgun (WGS) entry which is preliminary data.</text>
</comment>
<dbReference type="Pfam" id="PF00856">
    <property type="entry name" value="SET"/>
    <property type="match status" value="1"/>
</dbReference>
<dbReference type="RefSeq" id="WP_250096416.1">
    <property type="nucleotide sequence ID" value="NZ_JAKRYL010000009.1"/>
</dbReference>
<dbReference type="InterPro" id="IPR046341">
    <property type="entry name" value="SET_dom_sf"/>
</dbReference>
<dbReference type="AlphaFoldDB" id="A0A9X2CSN8"/>
<name>A0A9X2CSN8_9BACI</name>
<feature type="domain" description="SET" evidence="1">
    <location>
        <begin position="4"/>
        <end position="112"/>
    </location>
</feature>
<dbReference type="InterPro" id="IPR001214">
    <property type="entry name" value="SET_dom"/>
</dbReference>
<protein>
    <submittedName>
        <fullName evidence="2">SET domain-containing protein</fullName>
    </submittedName>
</protein>
<dbReference type="PROSITE" id="PS50280">
    <property type="entry name" value="SET"/>
    <property type="match status" value="1"/>
</dbReference>
<gene>
    <name evidence="2" type="ORF">MF646_10325</name>
</gene>
<dbReference type="EMBL" id="JAKRYL010000009">
    <property type="protein sequence ID" value="MCL7747513.1"/>
    <property type="molecule type" value="Genomic_DNA"/>
</dbReference>
<dbReference type="CDD" id="cd08161">
    <property type="entry name" value="SET"/>
    <property type="match status" value="1"/>
</dbReference>
<keyword evidence="3" id="KW-1185">Reference proteome</keyword>
<dbReference type="Gene3D" id="2.170.270.10">
    <property type="entry name" value="SET domain"/>
    <property type="match status" value="1"/>
</dbReference>
<dbReference type="Proteomes" id="UP001139150">
    <property type="component" value="Unassembled WGS sequence"/>
</dbReference>
<evidence type="ECO:0000313" key="2">
    <source>
        <dbReference type="EMBL" id="MCL7747513.1"/>
    </source>
</evidence>
<dbReference type="SMART" id="SM00317">
    <property type="entry name" value="SET"/>
    <property type="match status" value="1"/>
</dbReference>
<sequence length="197" mass="23077">MIHPDTELRYVNDEIGFGVFATKFIPKGTIVWALDELDQVLDPSFVESLDNERKNQVKKYSYIDNKGRYVLSWDIGQYVNHSFKANCISTPYDSEIAIRDIQPGTQLTDEYGCLNLEEPFACIPEEGIERTYVRKEDLLEYYKEWDQLLLDAYQSFDKVEQPLGFLIPTAYRKKMTLSGKKRQVIDSIKTLYFEDRQ</sequence>
<accession>A0A9X2CSN8</accession>
<reference evidence="2" key="1">
    <citation type="submission" date="2022-02" db="EMBL/GenBank/DDBJ databases">
        <title>Halalkalibacter sp. nov. isolated from Lonar Lake, India.</title>
        <authorList>
            <person name="Joshi A."/>
            <person name="Thite S."/>
            <person name="Lodha T."/>
        </authorList>
    </citation>
    <scope>NUCLEOTIDE SEQUENCE</scope>
    <source>
        <strain evidence="2">MEB205</strain>
    </source>
</reference>
<proteinExistence type="predicted"/>
<organism evidence="2 3">
    <name type="scientific">Halalkalibacter alkaliphilus</name>
    <dbReference type="NCBI Taxonomy" id="2917993"/>
    <lineage>
        <taxon>Bacteria</taxon>
        <taxon>Bacillati</taxon>
        <taxon>Bacillota</taxon>
        <taxon>Bacilli</taxon>
        <taxon>Bacillales</taxon>
        <taxon>Bacillaceae</taxon>
        <taxon>Halalkalibacter</taxon>
    </lineage>
</organism>